<organism evidence="5">
    <name type="scientific">Pectinophora gossypiella</name>
    <name type="common">Cotton pink bollworm</name>
    <name type="synonym">Depressaria gossypiella</name>
    <dbReference type="NCBI Taxonomy" id="13191"/>
    <lineage>
        <taxon>Eukaryota</taxon>
        <taxon>Metazoa</taxon>
        <taxon>Ecdysozoa</taxon>
        <taxon>Arthropoda</taxon>
        <taxon>Hexapoda</taxon>
        <taxon>Insecta</taxon>
        <taxon>Pterygota</taxon>
        <taxon>Neoptera</taxon>
        <taxon>Endopterygota</taxon>
        <taxon>Lepidoptera</taxon>
        <taxon>Glossata</taxon>
        <taxon>Ditrysia</taxon>
        <taxon>Gelechioidea</taxon>
        <taxon>Gelechiidae</taxon>
        <taxon>Apatetrinae</taxon>
        <taxon>Pectinophora</taxon>
    </lineage>
</organism>
<evidence type="ECO:0000256" key="2">
    <source>
        <dbReference type="ARBA" id="ARBA00023242"/>
    </source>
</evidence>
<feature type="domain" description="KOW" evidence="4">
    <location>
        <begin position="211"/>
        <end position="238"/>
    </location>
</feature>
<dbReference type="SUPFAM" id="SSF50104">
    <property type="entry name" value="Translation proteins SH3-like domain"/>
    <property type="match status" value="1"/>
</dbReference>
<dbReference type="InterPro" id="IPR045166">
    <property type="entry name" value="Spp2-like"/>
</dbReference>
<dbReference type="SMART" id="SM00739">
    <property type="entry name" value="KOW"/>
    <property type="match status" value="1"/>
</dbReference>
<feature type="compositionally biased region" description="Basic and acidic residues" evidence="3">
    <location>
        <begin position="192"/>
        <end position="207"/>
    </location>
</feature>
<dbReference type="Gene3D" id="2.30.30.30">
    <property type="match status" value="1"/>
</dbReference>
<dbReference type="InterPro" id="IPR014722">
    <property type="entry name" value="Rib_uL2_dom2"/>
</dbReference>
<feature type="compositionally biased region" description="Basic residues" evidence="3">
    <location>
        <begin position="480"/>
        <end position="501"/>
    </location>
</feature>
<feature type="region of interest" description="Disordered" evidence="3">
    <location>
        <begin position="172"/>
        <end position="207"/>
    </location>
</feature>
<gene>
    <name evidence="5" type="ORF">g.6415</name>
</gene>
<feature type="compositionally biased region" description="Basic residues" evidence="3">
    <location>
        <begin position="422"/>
        <end position="435"/>
    </location>
</feature>
<feature type="compositionally biased region" description="Basic and acidic residues" evidence="3">
    <location>
        <begin position="390"/>
        <end position="421"/>
    </location>
</feature>
<dbReference type="GO" id="GO:0000398">
    <property type="term" value="P:mRNA splicing, via spliceosome"/>
    <property type="evidence" value="ECO:0007669"/>
    <property type="project" value="InterPro"/>
</dbReference>
<evidence type="ECO:0000256" key="1">
    <source>
        <dbReference type="ARBA" id="ARBA00004123"/>
    </source>
</evidence>
<dbReference type="CDD" id="cd13152">
    <property type="entry name" value="KOW_GPKOW_A"/>
    <property type="match status" value="1"/>
</dbReference>
<dbReference type="Pfam" id="PF12656">
    <property type="entry name" value="G-patch_2"/>
    <property type="match status" value="1"/>
</dbReference>
<dbReference type="GO" id="GO:0005681">
    <property type="term" value="C:spliceosomal complex"/>
    <property type="evidence" value="ECO:0007669"/>
    <property type="project" value="TreeGrafter"/>
</dbReference>
<dbReference type="Pfam" id="PF00467">
    <property type="entry name" value="KOW"/>
    <property type="match status" value="1"/>
</dbReference>
<dbReference type="EMBL" id="GDQN01007496">
    <property type="protein sequence ID" value="JAT83558.1"/>
    <property type="molecule type" value="Transcribed_RNA"/>
</dbReference>
<feature type="compositionally biased region" description="Basic and acidic residues" evidence="3">
    <location>
        <begin position="172"/>
        <end position="182"/>
    </location>
</feature>
<dbReference type="AlphaFoldDB" id="A0A1E1W985"/>
<evidence type="ECO:0000256" key="3">
    <source>
        <dbReference type="SAM" id="MobiDB-lite"/>
    </source>
</evidence>
<dbReference type="PANTHER" id="PTHR15818">
    <property type="entry name" value="G PATCH AND KOW-CONTAINING"/>
    <property type="match status" value="1"/>
</dbReference>
<name>A0A1E1W985_PECGO</name>
<dbReference type="OrthoDB" id="5577072at2759"/>
<feature type="compositionally biased region" description="Basic and acidic residues" evidence="3">
    <location>
        <begin position="302"/>
        <end position="315"/>
    </location>
</feature>
<sequence>MEGKKISFGFMKTKKVEKPIIEEKRDYIECVEEKSIKIVGGEEVKEVKTLVIPMKPNTLITAERLREIAASVESGLDEEGTYREKTIENKNKPEDTTPNEDLTLDQMAVRELLQEANKEIKVETQDFTVPVPSKPVIDGEKESTLEDYESVPVQDFGLAMLRGMGWAPGKEQAKYKQPELRPKGLGLGADKVISDKQKKHAGKDGKEEELSIVKNSYVKITAGKHSGYYGKVVSLDEDNGRVMVDIVVKKETVSLSEFMLQPVTKTEFDKEAKVINTEAFEAYKKNEKTQNKKSSRNESLSVDERSRNASPKTDRGATSSQNYRDVSKEYRRDMKEENRRKDEMSSNGKRESSRRERSRRNSSSSEDSNKKDNYKRDVSKDREKRKKDRSRRDSRSSEDRSDKRKKDRRQRDSSSEDDKRKTAGRKKRDKDKKRYSSNDSLSSFSESEKKKKHKSSRRHLDSSESEPDTHKKEKRDIDKKRKGKKKKRDRDRSPNYKKHRK</sequence>
<dbReference type="InterPro" id="IPR041993">
    <property type="entry name" value="GPKOW_KOW1"/>
</dbReference>
<dbReference type="InterPro" id="IPR026822">
    <property type="entry name" value="Spp2/MOS2_G-patch"/>
</dbReference>
<comment type="subcellular location">
    <subcellularLocation>
        <location evidence="1">Nucleus</location>
    </subcellularLocation>
</comment>
<proteinExistence type="predicted"/>
<feature type="compositionally biased region" description="Basic and acidic residues" evidence="3">
    <location>
        <begin position="325"/>
        <end position="355"/>
    </location>
</feature>
<evidence type="ECO:0000259" key="4">
    <source>
        <dbReference type="SMART" id="SM00739"/>
    </source>
</evidence>
<feature type="compositionally biased region" description="Basic and acidic residues" evidence="3">
    <location>
        <begin position="367"/>
        <end position="382"/>
    </location>
</feature>
<accession>A0A1E1W985</accession>
<feature type="region of interest" description="Disordered" evidence="3">
    <location>
        <begin position="74"/>
        <end position="102"/>
    </location>
</feature>
<feature type="compositionally biased region" description="Basic and acidic residues" evidence="3">
    <location>
        <begin position="281"/>
        <end position="290"/>
    </location>
</feature>
<evidence type="ECO:0000313" key="5">
    <source>
        <dbReference type="EMBL" id="JAT83558.1"/>
    </source>
</evidence>
<dbReference type="InterPro" id="IPR005824">
    <property type="entry name" value="KOW"/>
</dbReference>
<feature type="region of interest" description="Disordered" evidence="3">
    <location>
        <begin position="281"/>
        <end position="501"/>
    </location>
</feature>
<reference evidence="5" key="1">
    <citation type="submission" date="2015-09" db="EMBL/GenBank/DDBJ databases">
        <title>De novo assembly of Pectinophora gossypiella (Pink Bollworm) gut transcriptome.</title>
        <authorList>
            <person name="Tassone E.E."/>
        </authorList>
    </citation>
    <scope>NUCLEOTIDE SEQUENCE</scope>
</reference>
<protein>
    <recommendedName>
        <fullName evidence="4">KOW domain-containing protein</fullName>
    </recommendedName>
</protein>
<keyword evidence="2" id="KW-0539">Nucleus</keyword>
<feature type="compositionally biased region" description="Basic and acidic residues" evidence="3">
    <location>
        <begin position="458"/>
        <end position="479"/>
    </location>
</feature>
<dbReference type="InterPro" id="IPR008991">
    <property type="entry name" value="Translation_prot_SH3-like_sf"/>
</dbReference>
<dbReference type="PANTHER" id="PTHR15818:SF2">
    <property type="entry name" value="G-PATCH DOMAIN AND KOW MOTIFS-CONTAINING PROTEIN"/>
    <property type="match status" value="1"/>
</dbReference>
<feature type="compositionally biased region" description="Basic and acidic residues" evidence="3">
    <location>
        <begin position="80"/>
        <end position="95"/>
    </location>
</feature>